<evidence type="ECO:0000313" key="2">
    <source>
        <dbReference type="EMBL" id="GBM04481.1"/>
    </source>
</evidence>
<protein>
    <submittedName>
        <fullName evidence="2">Uncharacterized protein</fullName>
    </submittedName>
</protein>
<evidence type="ECO:0000313" key="3">
    <source>
        <dbReference type="Proteomes" id="UP000499080"/>
    </source>
</evidence>
<accession>A0A4Y2CJ60</accession>
<evidence type="ECO:0000256" key="1">
    <source>
        <dbReference type="SAM" id="MobiDB-lite"/>
    </source>
</evidence>
<proteinExistence type="predicted"/>
<feature type="region of interest" description="Disordered" evidence="1">
    <location>
        <begin position="1"/>
        <end position="32"/>
    </location>
</feature>
<dbReference type="EMBL" id="BGPR01000203">
    <property type="protein sequence ID" value="GBM04481.1"/>
    <property type="molecule type" value="Genomic_DNA"/>
</dbReference>
<sequence>MQNSLSRPFTSLPKWNYGTRERKKPSSVLKTDRNWHSGMAKLEFQRTQNPTLHAPILIWGIVARVAAHQRICLDWDHATRLENRKSAVWGRRNGGSKSGGSALWDLHE</sequence>
<comment type="caution">
    <text evidence="2">The sequence shown here is derived from an EMBL/GenBank/DDBJ whole genome shotgun (WGS) entry which is preliminary data.</text>
</comment>
<keyword evidence="3" id="KW-1185">Reference proteome</keyword>
<gene>
    <name evidence="2" type="ORF">AVEN_197893_1</name>
</gene>
<feature type="region of interest" description="Disordered" evidence="1">
    <location>
        <begin position="89"/>
        <end position="108"/>
    </location>
</feature>
<dbReference type="Proteomes" id="UP000499080">
    <property type="component" value="Unassembled WGS sequence"/>
</dbReference>
<reference evidence="2 3" key="1">
    <citation type="journal article" date="2019" name="Sci. Rep.">
        <title>Orb-weaving spider Araneus ventricosus genome elucidates the spidroin gene catalogue.</title>
        <authorList>
            <person name="Kono N."/>
            <person name="Nakamura H."/>
            <person name="Ohtoshi R."/>
            <person name="Moran D.A.P."/>
            <person name="Shinohara A."/>
            <person name="Yoshida Y."/>
            <person name="Fujiwara M."/>
            <person name="Mori M."/>
            <person name="Tomita M."/>
            <person name="Arakawa K."/>
        </authorList>
    </citation>
    <scope>NUCLEOTIDE SEQUENCE [LARGE SCALE GENOMIC DNA]</scope>
</reference>
<name>A0A4Y2CJ60_ARAVE</name>
<organism evidence="2 3">
    <name type="scientific">Araneus ventricosus</name>
    <name type="common">Orbweaver spider</name>
    <name type="synonym">Epeira ventricosa</name>
    <dbReference type="NCBI Taxonomy" id="182803"/>
    <lineage>
        <taxon>Eukaryota</taxon>
        <taxon>Metazoa</taxon>
        <taxon>Ecdysozoa</taxon>
        <taxon>Arthropoda</taxon>
        <taxon>Chelicerata</taxon>
        <taxon>Arachnida</taxon>
        <taxon>Araneae</taxon>
        <taxon>Araneomorphae</taxon>
        <taxon>Entelegynae</taxon>
        <taxon>Araneoidea</taxon>
        <taxon>Araneidae</taxon>
        <taxon>Araneus</taxon>
    </lineage>
</organism>
<dbReference type="AlphaFoldDB" id="A0A4Y2CJ60"/>